<evidence type="ECO:0000313" key="2">
    <source>
        <dbReference type="EMBL" id="QCD44353.1"/>
    </source>
</evidence>
<dbReference type="Proteomes" id="UP000503264">
    <property type="component" value="Chromosome"/>
</dbReference>
<organism evidence="2 3">
    <name type="scientific">Campylobacter mucosalis CCUG 21559</name>
    <dbReference type="NCBI Taxonomy" id="1032067"/>
    <lineage>
        <taxon>Bacteria</taxon>
        <taxon>Pseudomonadati</taxon>
        <taxon>Campylobacterota</taxon>
        <taxon>Epsilonproteobacteria</taxon>
        <taxon>Campylobacterales</taxon>
        <taxon>Campylobacteraceae</taxon>
        <taxon>Campylobacter</taxon>
    </lineage>
</organism>
<gene>
    <name evidence="2" type="ORF">CMUC_0547</name>
</gene>
<sequence length="512" mass="60403">MFEGDLGFKDLDEVELELQTLENINFDTILKCSKILDELDDRHSTYIEKFKLQTLKQKYQKLKSADKIYKEIKKDLNSADTRYLSQKSKENLIDFQNLLANLGKFLIFDIQNSLKLRKVNLQKLKDILTSQKEIIYKHIASKDSDERKILYKQFLKNESELHKIYGKLSSNFLEYYNIDPIKHTVKSILNDSFQAVNAIKTNLKTTFWLCVFFGVCFCVPYFLNISQVPQTNLNDIIYLLFGVSVLAFLYIGYTIVFLMAYGYAIFKNNTENKIISFIFWIMQICMLVICALPFAYDFEKLKWICHIILENFNWIICIYISLFAIYFGFGIYKNKAYKDYINLSILILALCFDLIFISFVYARYQDINFLFLLLTFFLLIFIKVIACLKTFEYKYIFLFSVFVGFAMMPVLSSDFVRIIKLANYKDSFTIKNEFISKEILEKIPVCFNDYNATCIDKTTSDENKTTINNLLVKVKFDDRYYFKAHIPKDENLTDISQKENGEFKIKKDNILN</sequence>
<evidence type="ECO:0000313" key="3">
    <source>
        <dbReference type="Proteomes" id="UP000503264"/>
    </source>
</evidence>
<dbReference type="AlphaFoldDB" id="A0A6G5QF67"/>
<feature type="transmembrane region" description="Helical" evidence="1">
    <location>
        <begin position="395"/>
        <end position="412"/>
    </location>
</feature>
<feature type="transmembrane region" description="Helical" evidence="1">
    <location>
        <begin position="341"/>
        <end position="361"/>
    </location>
</feature>
<dbReference type="RefSeq" id="WP_171993511.1">
    <property type="nucleotide sequence ID" value="NZ_CP012542.1"/>
</dbReference>
<keyword evidence="1" id="KW-0812">Transmembrane</keyword>
<dbReference type="EMBL" id="CP012542">
    <property type="protein sequence ID" value="QCD44353.1"/>
    <property type="molecule type" value="Genomic_DNA"/>
</dbReference>
<feature type="transmembrane region" description="Helical" evidence="1">
    <location>
        <begin position="311"/>
        <end position="329"/>
    </location>
</feature>
<feature type="transmembrane region" description="Helical" evidence="1">
    <location>
        <begin position="274"/>
        <end position="296"/>
    </location>
</feature>
<name>A0A6G5QF67_9BACT</name>
<keyword evidence="1" id="KW-1133">Transmembrane helix</keyword>
<evidence type="ECO:0000256" key="1">
    <source>
        <dbReference type="SAM" id="Phobius"/>
    </source>
</evidence>
<feature type="transmembrane region" description="Helical" evidence="1">
    <location>
        <begin position="206"/>
        <end position="224"/>
    </location>
</feature>
<feature type="transmembrane region" description="Helical" evidence="1">
    <location>
        <begin position="236"/>
        <end position="262"/>
    </location>
</feature>
<reference evidence="2 3" key="1">
    <citation type="submission" date="2016-07" db="EMBL/GenBank/DDBJ databases">
        <title>Comparative genomics of the Campylobacter concisus group.</title>
        <authorList>
            <person name="Miller W.G."/>
            <person name="Yee E."/>
            <person name="Chapman M.H."/>
            <person name="Huynh S."/>
            <person name="Bono J.L."/>
            <person name="On S.L.W."/>
            <person name="StLeger J."/>
            <person name="Foster G."/>
            <person name="Parker C.T."/>
        </authorList>
    </citation>
    <scope>NUCLEOTIDE SEQUENCE [LARGE SCALE GENOMIC DNA]</scope>
    <source>
        <strain evidence="2 3">CCUG 21559</strain>
    </source>
</reference>
<accession>A0A6G5QF67</accession>
<keyword evidence="3" id="KW-1185">Reference proteome</keyword>
<feature type="transmembrane region" description="Helical" evidence="1">
    <location>
        <begin position="367"/>
        <end position="388"/>
    </location>
</feature>
<proteinExistence type="predicted"/>
<protein>
    <submittedName>
        <fullName evidence="2">Putative membrane protein</fullName>
    </submittedName>
</protein>
<keyword evidence="1" id="KW-0472">Membrane</keyword>